<comment type="caution">
    <text evidence="1">The sequence shown here is derived from an EMBL/GenBank/DDBJ whole genome shotgun (WGS) entry which is preliminary data.</text>
</comment>
<dbReference type="EMBL" id="LGLN01000086">
    <property type="protein sequence ID" value="KPC24625.1"/>
    <property type="molecule type" value="Genomic_DNA"/>
</dbReference>
<proteinExistence type="predicted"/>
<dbReference type="AlphaFoldDB" id="A0A0N0GCH1"/>
<accession>A0A0N0GCH1</accession>
<reference evidence="1 2" key="2">
    <citation type="submission" date="2015-10" db="EMBL/GenBank/DDBJ databases">
        <title>Comparative genomics and high-throughput reverse genetic screens identify a new phytobacterial MAMP and an Arabidopsis receptor required for immune elicitation.</title>
        <authorList>
            <person name="Mott G.A."/>
            <person name="Thakur S."/>
            <person name="Wang P.W."/>
            <person name="Desveaux D."/>
            <person name="Guttman D.S."/>
        </authorList>
    </citation>
    <scope>NUCLEOTIDE SEQUENCE [LARGE SCALE GENOMIC DNA]</scope>
    <source>
        <strain evidence="1 2">0788_9</strain>
    </source>
</reference>
<name>A0A0N0GCH1_PSESX</name>
<sequence>MAKGAGQAKDRQCHWGLASLSAHRRIAPEKRCAPAQRAEGS</sequence>
<dbReference type="Proteomes" id="UP000037891">
    <property type="component" value="Unassembled WGS sequence"/>
</dbReference>
<evidence type="ECO:0000313" key="2">
    <source>
        <dbReference type="Proteomes" id="UP000037891"/>
    </source>
</evidence>
<gene>
    <name evidence="1" type="ORF">ABJ99_2924</name>
</gene>
<evidence type="ECO:0000313" key="1">
    <source>
        <dbReference type="EMBL" id="KPC24625.1"/>
    </source>
</evidence>
<organism evidence="1 2">
    <name type="scientific">Pseudomonas syringae pv. cilantro</name>
    <dbReference type="NCBI Taxonomy" id="81035"/>
    <lineage>
        <taxon>Bacteria</taxon>
        <taxon>Pseudomonadati</taxon>
        <taxon>Pseudomonadota</taxon>
        <taxon>Gammaproteobacteria</taxon>
        <taxon>Pseudomonadales</taxon>
        <taxon>Pseudomonadaceae</taxon>
        <taxon>Pseudomonas</taxon>
        <taxon>Pseudomonas syringae</taxon>
    </lineage>
</organism>
<reference evidence="1 2" key="1">
    <citation type="submission" date="2015-07" db="EMBL/GenBank/DDBJ databases">
        <authorList>
            <person name="Noorani M."/>
        </authorList>
    </citation>
    <scope>NUCLEOTIDE SEQUENCE [LARGE SCALE GENOMIC DNA]</scope>
    <source>
        <strain evidence="1 2">0788_9</strain>
    </source>
</reference>
<protein>
    <submittedName>
        <fullName evidence="1">Uncharacterized protein</fullName>
    </submittedName>
</protein>